<dbReference type="CDD" id="cd13590">
    <property type="entry name" value="PBP2_PotD_PotF_like"/>
    <property type="match status" value="1"/>
</dbReference>
<comment type="subcellular location">
    <subcellularLocation>
        <location evidence="1">Periplasm</location>
    </subcellularLocation>
</comment>
<feature type="binding site" evidence="5">
    <location>
        <position position="29"/>
    </location>
    <ligand>
        <name>spermidine</name>
        <dbReference type="ChEBI" id="CHEBI:57834"/>
    </ligand>
</feature>
<dbReference type="Pfam" id="PF13416">
    <property type="entry name" value="SBP_bac_8"/>
    <property type="match status" value="1"/>
</dbReference>
<keyword evidence="2" id="KW-0813">Transport</keyword>
<evidence type="ECO:0000313" key="6">
    <source>
        <dbReference type="EMBL" id="NGO40208.1"/>
    </source>
</evidence>
<dbReference type="InterPro" id="IPR006059">
    <property type="entry name" value="SBP"/>
</dbReference>
<dbReference type="SUPFAM" id="SSF53850">
    <property type="entry name" value="Periplasmic binding protein-like II"/>
    <property type="match status" value="1"/>
</dbReference>
<evidence type="ECO:0000256" key="1">
    <source>
        <dbReference type="ARBA" id="ARBA00004418"/>
    </source>
</evidence>
<protein>
    <submittedName>
        <fullName evidence="6">Spermidine/putrescine ABC transporter substrate-binding protein</fullName>
    </submittedName>
</protein>
<evidence type="ECO:0000313" key="7">
    <source>
        <dbReference type="Proteomes" id="UP000477311"/>
    </source>
</evidence>
<organism evidence="6 7">
    <name type="scientific">Limisphaera ngatamarikiensis</name>
    <dbReference type="NCBI Taxonomy" id="1324935"/>
    <lineage>
        <taxon>Bacteria</taxon>
        <taxon>Pseudomonadati</taxon>
        <taxon>Verrucomicrobiota</taxon>
        <taxon>Verrucomicrobiia</taxon>
        <taxon>Limisphaerales</taxon>
        <taxon>Limisphaeraceae</taxon>
        <taxon>Limisphaera</taxon>
    </lineage>
</organism>
<name>A0A6M1RJG0_9BACT</name>
<dbReference type="Proteomes" id="UP000477311">
    <property type="component" value="Unassembled WGS sequence"/>
</dbReference>
<dbReference type="EMBL" id="JAAKYA010000082">
    <property type="protein sequence ID" value="NGO40208.1"/>
    <property type="molecule type" value="Genomic_DNA"/>
</dbReference>
<dbReference type="PANTHER" id="PTHR30222:SF17">
    <property type="entry name" value="SPERMIDINE_PUTRESCINE-BINDING PERIPLASMIC PROTEIN"/>
    <property type="match status" value="1"/>
</dbReference>
<dbReference type="InterPro" id="IPR001188">
    <property type="entry name" value="Sperm_putr-bd"/>
</dbReference>
<dbReference type="PRINTS" id="PR00909">
    <property type="entry name" value="SPERMDNBNDNG"/>
</dbReference>
<evidence type="ECO:0000256" key="3">
    <source>
        <dbReference type="ARBA" id="ARBA00022729"/>
    </source>
</evidence>
<keyword evidence="4" id="KW-0574">Periplasm</keyword>
<dbReference type="GO" id="GO:0019808">
    <property type="term" value="F:polyamine binding"/>
    <property type="evidence" value="ECO:0007669"/>
    <property type="project" value="InterPro"/>
</dbReference>
<dbReference type="PIRSF" id="PIRSF019574">
    <property type="entry name" value="Periplasmic_polyamine_BP"/>
    <property type="match status" value="1"/>
</dbReference>
<evidence type="ECO:0000256" key="4">
    <source>
        <dbReference type="ARBA" id="ARBA00022764"/>
    </source>
</evidence>
<reference evidence="6 7" key="1">
    <citation type="submission" date="2020-02" db="EMBL/GenBank/DDBJ databases">
        <title>Draft genome sequence of Limisphaera ngatamarikiensis NGM72.4T, a thermophilic Verrucomicrobia grouped in subdivision 3.</title>
        <authorList>
            <person name="Carere C.R."/>
            <person name="Steen J."/>
            <person name="Hugenholtz P."/>
            <person name="Stott M.B."/>
        </authorList>
    </citation>
    <scope>NUCLEOTIDE SEQUENCE [LARGE SCALE GENOMIC DNA]</scope>
    <source>
        <strain evidence="6 7">NGM72.4</strain>
    </source>
</reference>
<gene>
    <name evidence="6" type="ORF">G4L39_12510</name>
</gene>
<dbReference type="GO" id="GO:0042597">
    <property type="term" value="C:periplasmic space"/>
    <property type="evidence" value="ECO:0007669"/>
    <property type="project" value="UniProtKB-SubCell"/>
</dbReference>
<sequence length="341" mass="38203">MLLLLGLAPCDAPRATAAESKLHLFIWSEYIDPAVVADFERLHTCRVVIDLYEDSESMLARLANGGDALYDVVVPSDNMVPVLIRRGLLAPLRKENLTGLAHLDPRFQRPDYDPDHRYTVPYQWGTMGILLRPTPGRTHAASWGLFFDPEQQPGPFVLIDSPRDLFAAAFRYLGHSVNTTNLARLRQAMDLLVGARKRALGFDGSVGGMNKVLSGVARAAIVYNGEAARALRSDTNLVYLLPREGSILWVDNLAIPARAPHRDLAEQFINFILEPTNAARIARYTRFATCNKDARALLDPADLNHPAIYPPEESFSRLEYLRDVGPAMRWFDEAWTRIKAR</sequence>
<evidence type="ECO:0000256" key="5">
    <source>
        <dbReference type="PIRSR" id="PIRSR019574-1"/>
    </source>
</evidence>
<evidence type="ECO:0000256" key="2">
    <source>
        <dbReference type="ARBA" id="ARBA00022448"/>
    </source>
</evidence>
<dbReference type="GO" id="GO:0015846">
    <property type="term" value="P:polyamine transport"/>
    <property type="evidence" value="ECO:0007669"/>
    <property type="project" value="InterPro"/>
</dbReference>
<dbReference type="PANTHER" id="PTHR30222">
    <property type="entry name" value="SPERMIDINE/PUTRESCINE-BINDING PERIPLASMIC PROTEIN"/>
    <property type="match status" value="1"/>
</dbReference>
<dbReference type="AlphaFoldDB" id="A0A6M1RJG0"/>
<comment type="caution">
    <text evidence="6">The sequence shown here is derived from an EMBL/GenBank/DDBJ whole genome shotgun (WGS) entry which is preliminary data.</text>
</comment>
<accession>A0A6M1RJG0</accession>
<keyword evidence="3" id="KW-0732">Signal</keyword>
<proteinExistence type="predicted"/>
<keyword evidence="7" id="KW-1185">Reference proteome</keyword>
<dbReference type="Gene3D" id="3.40.190.10">
    <property type="entry name" value="Periplasmic binding protein-like II"/>
    <property type="match status" value="2"/>
</dbReference>